<dbReference type="RefSeq" id="WP_258335448.1">
    <property type="nucleotide sequence ID" value="NZ_JANRHJ010000003.1"/>
</dbReference>
<dbReference type="Pfam" id="PF19570">
    <property type="entry name" value="DUF6088"/>
    <property type="match status" value="1"/>
</dbReference>
<dbReference type="AlphaFoldDB" id="A0AAW5N5Q4"/>
<proteinExistence type="predicted"/>
<dbReference type="EMBL" id="JANRHJ010000003">
    <property type="protein sequence ID" value="MCR8873170.1"/>
    <property type="molecule type" value="Genomic_DNA"/>
</dbReference>
<protein>
    <submittedName>
        <fullName evidence="1">DUF6088 family protein</fullName>
    </submittedName>
</protein>
<dbReference type="InterPro" id="IPR045738">
    <property type="entry name" value="DUF6088"/>
</dbReference>
<gene>
    <name evidence="1" type="ORF">NW209_03880</name>
</gene>
<name>A0AAW5N5Q4_9BACT</name>
<accession>A0AAW5N5Q4</accession>
<evidence type="ECO:0000313" key="2">
    <source>
        <dbReference type="Proteomes" id="UP001204579"/>
    </source>
</evidence>
<reference evidence="1 2" key="1">
    <citation type="submission" date="2022-08" db="EMBL/GenBank/DDBJ databases">
        <authorList>
            <person name="Zeman M."/>
            <person name="Kubasova T."/>
        </authorList>
    </citation>
    <scope>NUCLEOTIDE SEQUENCE [LARGE SCALE GENOMIC DNA]</scope>
    <source>
        <strain evidence="1 2">ET62</strain>
    </source>
</reference>
<dbReference type="Proteomes" id="UP001204579">
    <property type="component" value="Unassembled WGS sequence"/>
</dbReference>
<comment type="caution">
    <text evidence="1">The sequence shown here is derived from an EMBL/GenBank/DDBJ whole genome shotgun (WGS) entry which is preliminary data.</text>
</comment>
<keyword evidence="2" id="KW-1185">Reference proteome</keyword>
<evidence type="ECO:0000313" key="1">
    <source>
        <dbReference type="EMBL" id="MCR8873170.1"/>
    </source>
</evidence>
<sequence length="168" mass="19141">MLVTRVLSRLKEEQFLIRLSQGIYLYPSRNRFGICKPSIDQIANAIAEKDHARIIPSGLTALNELGLSTQVPMNAVYITNGTPRTIKLGNRSITFKKGTPRYFAYQSRVFTMVVTALKEIGDDKVSDEVLLKIKTILDTEEKEKVNHDYKIAPQWIRKKLKTVLYGNN</sequence>
<organism evidence="1 2">
    <name type="scientific">Phocaeicola barnesiae</name>
    <dbReference type="NCBI Taxonomy" id="376804"/>
    <lineage>
        <taxon>Bacteria</taxon>
        <taxon>Pseudomonadati</taxon>
        <taxon>Bacteroidota</taxon>
        <taxon>Bacteroidia</taxon>
        <taxon>Bacteroidales</taxon>
        <taxon>Bacteroidaceae</taxon>
        <taxon>Phocaeicola</taxon>
    </lineage>
</organism>